<dbReference type="Proteomes" id="UP001057452">
    <property type="component" value="Chromosome 9"/>
</dbReference>
<organism evidence="1 2">
    <name type="scientific">Chaenocephalus aceratus</name>
    <name type="common">Blackfin icefish</name>
    <name type="synonym">Chaenichthys aceratus</name>
    <dbReference type="NCBI Taxonomy" id="36190"/>
    <lineage>
        <taxon>Eukaryota</taxon>
        <taxon>Metazoa</taxon>
        <taxon>Chordata</taxon>
        <taxon>Craniata</taxon>
        <taxon>Vertebrata</taxon>
        <taxon>Euteleostomi</taxon>
        <taxon>Actinopterygii</taxon>
        <taxon>Neopterygii</taxon>
        <taxon>Teleostei</taxon>
        <taxon>Neoteleostei</taxon>
        <taxon>Acanthomorphata</taxon>
        <taxon>Eupercaria</taxon>
        <taxon>Perciformes</taxon>
        <taxon>Notothenioidei</taxon>
        <taxon>Channichthyidae</taxon>
        <taxon>Chaenocephalus</taxon>
    </lineage>
</organism>
<accession>A0ACB9X439</accession>
<protein>
    <submittedName>
        <fullName evidence="1">Uncharacterized protein</fullName>
    </submittedName>
</protein>
<dbReference type="EMBL" id="CM043793">
    <property type="protein sequence ID" value="KAI4820601.1"/>
    <property type="molecule type" value="Genomic_DNA"/>
</dbReference>
<name>A0ACB9X439_CHAAC</name>
<evidence type="ECO:0000313" key="2">
    <source>
        <dbReference type="Proteomes" id="UP001057452"/>
    </source>
</evidence>
<proteinExistence type="predicted"/>
<comment type="caution">
    <text evidence="1">The sequence shown here is derived from an EMBL/GenBank/DDBJ whole genome shotgun (WGS) entry which is preliminary data.</text>
</comment>
<sequence length="155" mass="17264">LGEHCSELKDIHLGQCYSITNEGMVALAKGCPKLQRLYLQENKLVTDRSVRAVAEHCPELQFVGFMGCPVTSQGVIHLTALRNLNVLDLRHISELNNETVMEVVRKCRNLSSLNLCLNWSINDSNGQKQRPGVRKAGMSTKYGLPSSQSDRQIVT</sequence>
<feature type="non-terminal residue" evidence="1">
    <location>
        <position position="155"/>
    </location>
</feature>
<keyword evidence="2" id="KW-1185">Reference proteome</keyword>
<reference evidence="1" key="1">
    <citation type="submission" date="2022-05" db="EMBL/GenBank/DDBJ databases">
        <title>Chromosome-level genome of Chaenocephalus aceratus.</title>
        <authorList>
            <person name="Park H."/>
        </authorList>
    </citation>
    <scope>NUCLEOTIDE SEQUENCE</scope>
    <source>
        <strain evidence="1">KU_202001</strain>
    </source>
</reference>
<feature type="non-terminal residue" evidence="1">
    <location>
        <position position="1"/>
    </location>
</feature>
<evidence type="ECO:0000313" key="1">
    <source>
        <dbReference type="EMBL" id="KAI4820601.1"/>
    </source>
</evidence>
<gene>
    <name evidence="1" type="ORF">KUCAC02_028574</name>
</gene>